<proteinExistence type="inferred from homology"/>
<sequence>MKSQQQIPPAPALWAIGVVGSVLILGTFFSANLYAALGMSVICLGLGGYLASKQGGGAEQLKAGLERIMSRKRDFLFDEVRGWREHGELPALVSEALEYNMRRREFYRGAVQAVGTPFLLCDAGGVITHVSKSMLGLLKKTEADVQGKTVSEAFYNKKGVSITERVISEKKDVSQEVRLDFWDGRSADVLAIVNCFRGVGGEVLGAVVCLTDLAEVKEQQRTLQKQQEQAMRVGNSINDLAQRVASASEELSASADEQAKGANRQKAQTESVSTAMEQMTATVLEVAQNATQSSEAASTASKAAGDGVALVRESVTGINQVAESSRKLAQVLEQLNSQAAEIDRIINVINDIADQTNLLALNAAIEAARAGDAGRGFAVVADEVRKLAEKTMTATKEVENSIREIQERSHNAVSTMRETEQQVEVSTELSNRTGQALEEIMRRIDDVTARVAQIATAAEEQSSAAEEINRNIEDIAGIAKEAEEGADQSASATRELAELAQNLLQLSMTFSATKTDESRLRSSSGQMKGILPKLMHDFVGVKYGQAVLAKVNETMGNPMFLPTSSYPDQVLRQMAEIVARETGKEERSVFVELGRYTIGQFHKMYKPYFKAGNLKDFLLTMNQTHADLTKALPGIVPPRFSYEDRGKKLTMIYKSRRGYQHYFEGILRGAAEFYKTRAEITVQVQDAETARAEIVFP</sequence>
<feature type="region of interest" description="Disordered" evidence="5">
    <location>
        <begin position="248"/>
        <end position="270"/>
    </location>
</feature>
<dbReference type="EMBL" id="FZOC01000002">
    <property type="protein sequence ID" value="SNR77288.1"/>
    <property type="molecule type" value="Genomic_DNA"/>
</dbReference>
<dbReference type="GO" id="GO:0006935">
    <property type="term" value="P:chemotaxis"/>
    <property type="evidence" value="ECO:0007669"/>
    <property type="project" value="InterPro"/>
</dbReference>
<dbReference type="InterPro" id="IPR004090">
    <property type="entry name" value="Chemotax_Me-accpt_rcpt"/>
</dbReference>
<reference evidence="8 9" key="1">
    <citation type="submission" date="2017-06" db="EMBL/GenBank/DDBJ databases">
        <authorList>
            <person name="Kim H.J."/>
            <person name="Triplett B.A."/>
        </authorList>
    </citation>
    <scope>NUCLEOTIDE SEQUENCE [LARGE SCALE GENOMIC DNA]</scope>
    <source>
        <strain evidence="8 9">DSM 13116</strain>
    </source>
</reference>
<dbReference type="SMART" id="SM00283">
    <property type="entry name" value="MA"/>
    <property type="match status" value="1"/>
</dbReference>
<evidence type="ECO:0000256" key="2">
    <source>
        <dbReference type="ARBA" id="ARBA00023224"/>
    </source>
</evidence>
<keyword evidence="6" id="KW-1133">Transmembrane helix</keyword>
<name>A0A238Z2W3_9BACT</name>
<dbReference type="InterPro" id="IPR000014">
    <property type="entry name" value="PAS"/>
</dbReference>
<feature type="transmembrane region" description="Helical" evidence="6">
    <location>
        <begin position="12"/>
        <end position="29"/>
    </location>
</feature>
<comment type="subcellular location">
    <subcellularLocation>
        <location evidence="1">Membrane</location>
    </subcellularLocation>
</comment>
<dbReference type="GO" id="GO:0007165">
    <property type="term" value="P:signal transduction"/>
    <property type="evidence" value="ECO:0007669"/>
    <property type="project" value="UniProtKB-KW"/>
</dbReference>
<dbReference type="FunFam" id="1.10.287.950:FF:000001">
    <property type="entry name" value="Methyl-accepting chemotaxis sensory transducer"/>
    <property type="match status" value="1"/>
</dbReference>
<dbReference type="PRINTS" id="PR00260">
    <property type="entry name" value="CHEMTRNSDUCR"/>
</dbReference>
<dbReference type="SUPFAM" id="SSF58104">
    <property type="entry name" value="Methyl-accepting chemotaxis protein (MCP) signaling domain"/>
    <property type="match status" value="1"/>
</dbReference>
<dbReference type="PROSITE" id="PS50111">
    <property type="entry name" value="CHEMOTAXIS_TRANSDUC_2"/>
    <property type="match status" value="1"/>
</dbReference>
<evidence type="ECO:0000256" key="6">
    <source>
        <dbReference type="SAM" id="Phobius"/>
    </source>
</evidence>
<dbReference type="Gene3D" id="3.90.1520.10">
    <property type="entry name" value="H-NOX domain"/>
    <property type="match status" value="1"/>
</dbReference>
<dbReference type="PANTHER" id="PTHR32089">
    <property type="entry name" value="METHYL-ACCEPTING CHEMOTAXIS PROTEIN MCPB"/>
    <property type="match status" value="1"/>
</dbReference>
<dbReference type="Proteomes" id="UP000198324">
    <property type="component" value="Unassembled WGS sequence"/>
</dbReference>
<dbReference type="GO" id="GO:0004888">
    <property type="term" value="F:transmembrane signaling receptor activity"/>
    <property type="evidence" value="ECO:0007669"/>
    <property type="project" value="InterPro"/>
</dbReference>
<dbReference type="GO" id="GO:0016020">
    <property type="term" value="C:membrane"/>
    <property type="evidence" value="ECO:0007669"/>
    <property type="project" value="UniProtKB-SubCell"/>
</dbReference>
<dbReference type="AlphaFoldDB" id="A0A238Z2W3"/>
<dbReference type="InterPro" id="IPR004089">
    <property type="entry name" value="MCPsignal_dom"/>
</dbReference>
<dbReference type="InterPro" id="IPR038158">
    <property type="entry name" value="H-NOX_domain_sf"/>
</dbReference>
<dbReference type="SUPFAM" id="SSF55785">
    <property type="entry name" value="PYP-like sensor domain (PAS domain)"/>
    <property type="match status" value="1"/>
</dbReference>
<dbReference type="InterPro" id="IPR013767">
    <property type="entry name" value="PAS_fold"/>
</dbReference>
<dbReference type="PANTHER" id="PTHR32089:SF112">
    <property type="entry name" value="LYSOZYME-LIKE PROTEIN-RELATED"/>
    <property type="match status" value="1"/>
</dbReference>
<dbReference type="Pfam" id="PF00989">
    <property type="entry name" value="PAS"/>
    <property type="match status" value="1"/>
</dbReference>
<keyword evidence="6" id="KW-0812">Transmembrane</keyword>
<keyword evidence="6" id="KW-0472">Membrane</keyword>
<evidence type="ECO:0000313" key="9">
    <source>
        <dbReference type="Proteomes" id="UP000198324"/>
    </source>
</evidence>
<evidence type="ECO:0000256" key="4">
    <source>
        <dbReference type="PROSITE-ProRule" id="PRU00284"/>
    </source>
</evidence>
<dbReference type="Pfam" id="PF07700">
    <property type="entry name" value="HNOB"/>
    <property type="match status" value="1"/>
</dbReference>
<comment type="similarity">
    <text evidence="3">Belongs to the methyl-accepting chemotaxis (MCP) protein family.</text>
</comment>
<evidence type="ECO:0000313" key="8">
    <source>
        <dbReference type="EMBL" id="SNR77288.1"/>
    </source>
</evidence>
<keyword evidence="2 4" id="KW-0807">Transducer</keyword>
<accession>A0A238Z2W3</accession>
<dbReference type="InterPro" id="IPR011644">
    <property type="entry name" value="Heme_NO-bd"/>
</dbReference>
<dbReference type="Gene3D" id="3.30.450.20">
    <property type="entry name" value="PAS domain"/>
    <property type="match status" value="1"/>
</dbReference>
<dbReference type="InterPro" id="IPR024096">
    <property type="entry name" value="NO_sig/Golgi_transp_ligand-bd"/>
</dbReference>
<evidence type="ECO:0000259" key="7">
    <source>
        <dbReference type="PROSITE" id="PS50111"/>
    </source>
</evidence>
<dbReference type="SUPFAM" id="SSF111126">
    <property type="entry name" value="Ligand-binding domain in the NO signalling and Golgi transport"/>
    <property type="match status" value="1"/>
</dbReference>
<dbReference type="OrthoDB" id="9816383at2"/>
<keyword evidence="9" id="KW-1185">Reference proteome</keyword>
<evidence type="ECO:0000256" key="3">
    <source>
        <dbReference type="ARBA" id="ARBA00029447"/>
    </source>
</evidence>
<protein>
    <submittedName>
        <fullName evidence="8">Methyl-accepting chemotaxis sensory transducer with Pas/Pac sensor</fullName>
    </submittedName>
</protein>
<dbReference type="NCBIfam" id="TIGR00229">
    <property type="entry name" value="sensory_box"/>
    <property type="match status" value="1"/>
</dbReference>
<dbReference type="Gene3D" id="1.10.287.950">
    <property type="entry name" value="Methyl-accepting chemotaxis protein"/>
    <property type="match status" value="1"/>
</dbReference>
<evidence type="ECO:0000256" key="5">
    <source>
        <dbReference type="SAM" id="MobiDB-lite"/>
    </source>
</evidence>
<feature type="domain" description="Methyl-accepting transducer" evidence="7">
    <location>
        <begin position="240"/>
        <end position="476"/>
    </location>
</feature>
<dbReference type="InterPro" id="IPR035965">
    <property type="entry name" value="PAS-like_dom_sf"/>
</dbReference>
<gene>
    <name evidence="8" type="ORF">SAMN04488503_1174</name>
</gene>
<dbReference type="GO" id="GO:0006355">
    <property type="term" value="P:regulation of DNA-templated transcription"/>
    <property type="evidence" value="ECO:0007669"/>
    <property type="project" value="InterPro"/>
</dbReference>
<dbReference type="CDD" id="cd11386">
    <property type="entry name" value="MCP_signal"/>
    <property type="match status" value="1"/>
</dbReference>
<dbReference type="CDD" id="cd00130">
    <property type="entry name" value="PAS"/>
    <property type="match status" value="1"/>
</dbReference>
<evidence type="ECO:0000256" key="1">
    <source>
        <dbReference type="ARBA" id="ARBA00004370"/>
    </source>
</evidence>
<dbReference type="GO" id="GO:0020037">
    <property type="term" value="F:heme binding"/>
    <property type="evidence" value="ECO:0007669"/>
    <property type="project" value="InterPro"/>
</dbReference>
<feature type="transmembrane region" description="Helical" evidence="6">
    <location>
        <begin position="35"/>
        <end position="52"/>
    </location>
</feature>
<dbReference type="RefSeq" id="WP_089272677.1">
    <property type="nucleotide sequence ID" value="NZ_FZOC01000002.1"/>
</dbReference>
<dbReference type="Pfam" id="PF00015">
    <property type="entry name" value="MCPsignal"/>
    <property type="match status" value="1"/>
</dbReference>
<organism evidence="8 9">
    <name type="scientific">Humidesulfovibrio mexicanus</name>
    <dbReference type="NCBI Taxonomy" id="147047"/>
    <lineage>
        <taxon>Bacteria</taxon>
        <taxon>Pseudomonadati</taxon>
        <taxon>Thermodesulfobacteriota</taxon>
        <taxon>Desulfovibrionia</taxon>
        <taxon>Desulfovibrionales</taxon>
        <taxon>Desulfovibrionaceae</taxon>
        <taxon>Humidesulfovibrio</taxon>
    </lineage>
</organism>